<evidence type="ECO:0000256" key="3">
    <source>
        <dbReference type="ARBA" id="ARBA00023157"/>
    </source>
</evidence>
<evidence type="ECO:0000256" key="4">
    <source>
        <dbReference type="SAM" id="SignalP"/>
    </source>
</evidence>
<evidence type="ECO:0000259" key="5">
    <source>
        <dbReference type="SMART" id="SM00505"/>
    </source>
</evidence>
<dbReference type="SUPFAM" id="SSF57095">
    <property type="entry name" value="Scorpion toxin-like"/>
    <property type="match status" value="1"/>
</dbReference>
<protein>
    <recommendedName>
        <fullName evidence="5">Knottins-like domain-containing protein</fullName>
    </recommendedName>
</protein>
<keyword evidence="7" id="KW-1185">Reference proteome</keyword>
<keyword evidence="2" id="KW-0964">Secreted</keyword>
<reference evidence="7" key="1">
    <citation type="journal article" date="2023" name="Proc. Natl. Acad. Sci. U.S.A.">
        <title>Genomic and structural basis for evolution of tropane alkaloid biosynthesis.</title>
        <authorList>
            <person name="Wanga Y.-J."/>
            <person name="Taina T."/>
            <person name="Yua J.-Y."/>
            <person name="Lia J."/>
            <person name="Xua B."/>
            <person name="Chenc J."/>
            <person name="D'Auriad J.C."/>
            <person name="Huanga J.-P."/>
            <person name="Huanga S.-X."/>
        </authorList>
    </citation>
    <scope>NUCLEOTIDE SEQUENCE [LARGE SCALE GENOMIC DNA]</scope>
    <source>
        <strain evidence="7">cv. KIB-2019</strain>
    </source>
</reference>
<feature type="domain" description="Knottins-like" evidence="5">
    <location>
        <begin position="32"/>
        <end position="81"/>
    </location>
</feature>
<sequence length="81" mass="9230">MAESHVYFFKFLVILFCLLIVSNDIEAAEDEICKQFSSTFSGQCYESAHCEETCIKEGSSSGECQWKGIHWGYACMCEYIC</sequence>
<feature type="signal peptide" evidence="4">
    <location>
        <begin position="1"/>
        <end position="27"/>
    </location>
</feature>
<dbReference type="SMART" id="SM00505">
    <property type="entry name" value="Knot1"/>
    <property type="match status" value="1"/>
</dbReference>
<evidence type="ECO:0000256" key="2">
    <source>
        <dbReference type="ARBA" id="ARBA00022525"/>
    </source>
</evidence>
<proteinExistence type="predicted"/>
<dbReference type="Gene3D" id="3.30.30.10">
    <property type="entry name" value="Knottin, scorpion toxin-like"/>
    <property type="match status" value="1"/>
</dbReference>
<dbReference type="InterPro" id="IPR036574">
    <property type="entry name" value="Scorpion_toxin-like_sf"/>
</dbReference>
<dbReference type="GO" id="GO:0006952">
    <property type="term" value="P:defense response"/>
    <property type="evidence" value="ECO:0007669"/>
    <property type="project" value="InterPro"/>
</dbReference>
<dbReference type="PANTHER" id="PTHR33147:SF134">
    <property type="entry name" value="DEFENSIN-LIKE PROTEIN 19"/>
    <property type="match status" value="1"/>
</dbReference>
<gene>
    <name evidence="6" type="ORF">K7X08_029546</name>
</gene>
<comment type="caution">
    <text evidence="6">The sequence shown here is derived from an EMBL/GenBank/DDBJ whole genome shotgun (WGS) entry which is preliminary data.</text>
</comment>
<dbReference type="Proteomes" id="UP001152561">
    <property type="component" value="Unassembled WGS sequence"/>
</dbReference>
<name>A0A9Q1L4J3_9SOLA</name>
<dbReference type="PANTHER" id="PTHR33147">
    <property type="entry name" value="DEFENSIN-LIKE PROTEIN 1"/>
    <property type="match status" value="1"/>
</dbReference>
<dbReference type="Pfam" id="PF00304">
    <property type="entry name" value="Gamma-thionin"/>
    <property type="match status" value="1"/>
</dbReference>
<dbReference type="AlphaFoldDB" id="A0A9Q1L4J3"/>
<evidence type="ECO:0000313" key="7">
    <source>
        <dbReference type="Proteomes" id="UP001152561"/>
    </source>
</evidence>
<dbReference type="EMBL" id="JAJAGQ010000024">
    <property type="protein sequence ID" value="KAJ8527069.1"/>
    <property type="molecule type" value="Genomic_DNA"/>
</dbReference>
<keyword evidence="4" id="KW-0732">Signal</keyword>
<dbReference type="InterPro" id="IPR003614">
    <property type="entry name" value="Knottins"/>
</dbReference>
<organism evidence="6 7">
    <name type="scientific">Anisodus acutangulus</name>
    <dbReference type="NCBI Taxonomy" id="402998"/>
    <lineage>
        <taxon>Eukaryota</taxon>
        <taxon>Viridiplantae</taxon>
        <taxon>Streptophyta</taxon>
        <taxon>Embryophyta</taxon>
        <taxon>Tracheophyta</taxon>
        <taxon>Spermatophyta</taxon>
        <taxon>Magnoliopsida</taxon>
        <taxon>eudicotyledons</taxon>
        <taxon>Gunneridae</taxon>
        <taxon>Pentapetalae</taxon>
        <taxon>asterids</taxon>
        <taxon>lamiids</taxon>
        <taxon>Solanales</taxon>
        <taxon>Solanaceae</taxon>
        <taxon>Solanoideae</taxon>
        <taxon>Hyoscyameae</taxon>
        <taxon>Anisodus</taxon>
    </lineage>
</organism>
<evidence type="ECO:0000313" key="6">
    <source>
        <dbReference type="EMBL" id="KAJ8527069.1"/>
    </source>
</evidence>
<feature type="chain" id="PRO_5040306970" description="Knottins-like domain-containing protein" evidence="4">
    <location>
        <begin position="28"/>
        <end position="81"/>
    </location>
</feature>
<dbReference type="OrthoDB" id="1256726at2759"/>
<accession>A0A9Q1L4J3</accession>
<dbReference type="GO" id="GO:0005576">
    <property type="term" value="C:extracellular region"/>
    <property type="evidence" value="ECO:0007669"/>
    <property type="project" value="UniProtKB-SubCell"/>
</dbReference>
<evidence type="ECO:0000256" key="1">
    <source>
        <dbReference type="ARBA" id="ARBA00004613"/>
    </source>
</evidence>
<keyword evidence="3" id="KW-1015">Disulfide bond</keyword>
<comment type="subcellular location">
    <subcellularLocation>
        <location evidence="1">Secreted</location>
    </subcellularLocation>
</comment>